<dbReference type="Pfam" id="PF08668">
    <property type="entry name" value="HDOD"/>
    <property type="match status" value="1"/>
</dbReference>
<name>A0A370DAF3_9GAMM</name>
<dbReference type="PROSITE" id="PS51833">
    <property type="entry name" value="HDOD"/>
    <property type="match status" value="1"/>
</dbReference>
<organism evidence="2 3">
    <name type="scientific">endosymbiont of Galathealinum brachiosum</name>
    <dbReference type="NCBI Taxonomy" id="2200906"/>
    <lineage>
        <taxon>Bacteria</taxon>
        <taxon>Pseudomonadati</taxon>
        <taxon>Pseudomonadota</taxon>
        <taxon>Gammaproteobacteria</taxon>
        <taxon>sulfur-oxidizing symbionts</taxon>
    </lineage>
</organism>
<keyword evidence="2" id="KW-0418">Kinase</keyword>
<accession>A0A370DAF3</accession>
<keyword evidence="3" id="KW-1185">Reference proteome</keyword>
<dbReference type="EMBL" id="QFXC01000013">
    <property type="protein sequence ID" value="RDH81560.1"/>
    <property type="molecule type" value="Genomic_DNA"/>
</dbReference>
<reference evidence="2 3" key="1">
    <citation type="journal article" date="2018" name="ISME J.">
        <title>Endosymbiont genomes yield clues of tubeworm success.</title>
        <authorList>
            <person name="Li Y."/>
            <person name="Liles M.R."/>
            <person name="Halanych K.M."/>
        </authorList>
    </citation>
    <scope>NUCLEOTIDE SEQUENCE [LARGE SCALE GENOMIC DNA]</scope>
    <source>
        <strain evidence="2">A1464</strain>
    </source>
</reference>
<protein>
    <submittedName>
        <fullName evidence="2">Histidine kinase</fullName>
    </submittedName>
</protein>
<dbReference type="SUPFAM" id="SSF109604">
    <property type="entry name" value="HD-domain/PDEase-like"/>
    <property type="match status" value="1"/>
</dbReference>
<sequence>MSSPSTEPDMNEAELTKLIRNYNIPPQPHILAEIQNADDNLNTIADIISQDVALSSGLLQTINSSYYGLANHITSIQQAAMLLGLKAVKNIVNCQLLHAQAGNYQNKDLSDFWQTANDVANTAATLVHILGFGSTDEAYTLGLFHNCGIPILMDKHEDYLATIQSAYNATDKRITQIENENYSTNHAVLGYMVSRAWKLPEHLRIAIRDHHNFERLSFKQNDYSTEADTILAILKMSEHISHVHAVLGKDHEDNEWKSIKTGIFDFLGISEPDFEDISDSVIEKLNMY</sequence>
<dbReference type="PANTHER" id="PTHR33525:SF6">
    <property type="entry name" value="HDOD DOMAIN-CONTAINING PROTEIN"/>
    <property type="match status" value="1"/>
</dbReference>
<dbReference type="InterPro" id="IPR052340">
    <property type="entry name" value="RNase_Y/CdgJ"/>
</dbReference>
<dbReference type="InterPro" id="IPR013976">
    <property type="entry name" value="HDOD"/>
</dbReference>
<dbReference type="Proteomes" id="UP000254266">
    <property type="component" value="Unassembled WGS sequence"/>
</dbReference>
<keyword evidence="2" id="KW-0808">Transferase</keyword>
<evidence type="ECO:0000313" key="2">
    <source>
        <dbReference type="EMBL" id="RDH81560.1"/>
    </source>
</evidence>
<proteinExistence type="predicted"/>
<comment type="caution">
    <text evidence="2">The sequence shown here is derived from an EMBL/GenBank/DDBJ whole genome shotgun (WGS) entry which is preliminary data.</text>
</comment>
<feature type="domain" description="HDOD" evidence="1">
    <location>
        <begin position="20"/>
        <end position="213"/>
    </location>
</feature>
<dbReference type="GO" id="GO:0016301">
    <property type="term" value="F:kinase activity"/>
    <property type="evidence" value="ECO:0007669"/>
    <property type="project" value="UniProtKB-KW"/>
</dbReference>
<dbReference type="AlphaFoldDB" id="A0A370DAF3"/>
<dbReference type="Gene3D" id="1.10.3210.10">
    <property type="entry name" value="Hypothetical protein af1432"/>
    <property type="match status" value="1"/>
</dbReference>
<gene>
    <name evidence="2" type="ORF">DIZ80_15910</name>
</gene>
<evidence type="ECO:0000259" key="1">
    <source>
        <dbReference type="PROSITE" id="PS51833"/>
    </source>
</evidence>
<dbReference type="PANTHER" id="PTHR33525">
    <property type="match status" value="1"/>
</dbReference>
<evidence type="ECO:0000313" key="3">
    <source>
        <dbReference type="Proteomes" id="UP000254266"/>
    </source>
</evidence>